<dbReference type="AlphaFoldDB" id="A0A6A6PDG9"/>
<name>A0A6A6PDG9_9PEZI</name>
<evidence type="ECO:0000256" key="1">
    <source>
        <dbReference type="SAM" id="MobiDB-lite"/>
    </source>
</evidence>
<dbReference type="InterPro" id="IPR046824">
    <property type="entry name" value="Mss51-like_C"/>
</dbReference>
<keyword evidence="4" id="KW-0863">Zinc-finger</keyword>
<dbReference type="Proteomes" id="UP000799766">
    <property type="component" value="Unassembled WGS sequence"/>
</dbReference>
<feature type="region of interest" description="Disordered" evidence="1">
    <location>
        <begin position="54"/>
        <end position="75"/>
    </location>
</feature>
<keyword evidence="4" id="KW-0479">Metal-binding</keyword>
<dbReference type="PANTHER" id="PTHR28069">
    <property type="entry name" value="GH20023P"/>
    <property type="match status" value="1"/>
</dbReference>
<evidence type="ECO:0000313" key="5">
    <source>
        <dbReference type="Proteomes" id="UP000799766"/>
    </source>
</evidence>
<keyword evidence="4" id="KW-0862">Zinc</keyword>
<gene>
    <name evidence="4" type="ORF">BDY21DRAFT_276858</name>
</gene>
<dbReference type="InterPro" id="IPR032717">
    <property type="entry name" value="Mss51_Znf"/>
</dbReference>
<evidence type="ECO:0000259" key="3">
    <source>
        <dbReference type="Pfam" id="PF20179"/>
    </source>
</evidence>
<feature type="domain" description="Mitochondrial splicing suppressor 51-like C-terminal" evidence="3">
    <location>
        <begin position="226"/>
        <end position="405"/>
    </location>
</feature>
<reference evidence="4" key="1">
    <citation type="journal article" date="2020" name="Stud. Mycol.">
        <title>101 Dothideomycetes genomes: a test case for predicting lifestyles and emergence of pathogens.</title>
        <authorList>
            <person name="Haridas S."/>
            <person name="Albert R."/>
            <person name="Binder M."/>
            <person name="Bloem J."/>
            <person name="Labutti K."/>
            <person name="Salamov A."/>
            <person name="Andreopoulos B."/>
            <person name="Baker S."/>
            <person name="Barry K."/>
            <person name="Bills G."/>
            <person name="Bluhm B."/>
            <person name="Cannon C."/>
            <person name="Castanera R."/>
            <person name="Culley D."/>
            <person name="Daum C."/>
            <person name="Ezra D."/>
            <person name="Gonzalez J."/>
            <person name="Henrissat B."/>
            <person name="Kuo A."/>
            <person name="Liang C."/>
            <person name="Lipzen A."/>
            <person name="Lutzoni F."/>
            <person name="Magnuson J."/>
            <person name="Mondo S."/>
            <person name="Nolan M."/>
            <person name="Ohm R."/>
            <person name="Pangilinan J."/>
            <person name="Park H.-J."/>
            <person name="Ramirez L."/>
            <person name="Alfaro M."/>
            <person name="Sun H."/>
            <person name="Tritt A."/>
            <person name="Yoshinaga Y."/>
            <person name="Zwiers L.-H."/>
            <person name="Turgeon B."/>
            <person name="Goodwin S."/>
            <person name="Spatafora J."/>
            <person name="Crous P."/>
            <person name="Grigoriev I."/>
        </authorList>
    </citation>
    <scope>NUCLEOTIDE SEQUENCE</scope>
    <source>
        <strain evidence="4">ATCC 16933</strain>
    </source>
</reference>
<dbReference type="Pfam" id="PF20179">
    <property type="entry name" value="MSS51_C"/>
    <property type="match status" value="1"/>
</dbReference>
<proteinExistence type="predicted"/>
<protein>
    <submittedName>
        <fullName evidence="4">Zinc-finger of mitochondrial splicing suppressor 51-domain-containing protein</fullName>
    </submittedName>
</protein>
<evidence type="ECO:0000259" key="2">
    <source>
        <dbReference type="Pfam" id="PF13824"/>
    </source>
</evidence>
<evidence type="ECO:0000313" key="4">
    <source>
        <dbReference type="EMBL" id="KAF2462034.1"/>
    </source>
</evidence>
<keyword evidence="5" id="KW-1185">Reference proteome</keyword>
<accession>A0A6A6PDG9</accession>
<dbReference type="Pfam" id="PF13824">
    <property type="entry name" value="zf-Mss51"/>
    <property type="match status" value="1"/>
</dbReference>
<dbReference type="OrthoDB" id="5282002at2759"/>
<dbReference type="GO" id="GO:0005739">
    <property type="term" value="C:mitochondrion"/>
    <property type="evidence" value="ECO:0007669"/>
    <property type="project" value="GOC"/>
</dbReference>
<dbReference type="GO" id="GO:0008270">
    <property type="term" value="F:zinc ion binding"/>
    <property type="evidence" value="ECO:0007669"/>
    <property type="project" value="UniProtKB-KW"/>
</dbReference>
<sequence length="438" mass="50371">MPVDKDLLGQRPEDQPIFLPQNKLFHPLSQSPIPAMRRRAAFIKQNAYCPHSSHNATRMPVMPGDPEERKPRSGGLAPAHVQVECPSCGIPVACCEEHLADEYESHLEICDILREINEDSHDLCSGRFFDEFEYPDEQMEEALINMSNWDTYLYTRQHRAINNERSLRQVTRLLTYPVTIGSVIHELSPYNIRSGGRLTPEGLRSMSALRYNLHPPKDGSGGTIIRPKPPPVRVFVLGARGESSLPRDVWLQLPHMFQRSTFHLIFIGPESMTNRDHDLPLPEATPLNPFRAVIEGHGFGGRMKISTFVEYYHTLHKAGVFHPFDPYFDCFVLFHPGLGHPVSSREWAETLPLLLETKVPVISTGYTEWDMQRDWKWVNEQMRGEVDMLLEPGENRFRSLRWDMNDLDPQDISCANWGVWAFRGKRYEATTRDESKTE</sequence>
<dbReference type="EMBL" id="MU001670">
    <property type="protein sequence ID" value="KAF2462034.1"/>
    <property type="molecule type" value="Genomic_DNA"/>
</dbReference>
<feature type="domain" description="Mitochondrial splicing suppressor 51 zinc-finger" evidence="2">
    <location>
        <begin position="48"/>
        <end position="123"/>
    </location>
</feature>
<organism evidence="4 5">
    <name type="scientific">Lineolata rhizophorae</name>
    <dbReference type="NCBI Taxonomy" id="578093"/>
    <lineage>
        <taxon>Eukaryota</taxon>
        <taxon>Fungi</taxon>
        <taxon>Dikarya</taxon>
        <taxon>Ascomycota</taxon>
        <taxon>Pezizomycotina</taxon>
        <taxon>Dothideomycetes</taxon>
        <taxon>Dothideomycetes incertae sedis</taxon>
        <taxon>Lineolatales</taxon>
        <taxon>Lineolataceae</taxon>
        <taxon>Lineolata</taxon>
    </lineage>
</organism>
<dbReference type="PANTHER" id="PTHR28069:SF1">
    <property type="entry name" value="PROTEIN MSS51, MITOCHONDRIAL"/>
    <property type="match status" value="1"/>
</dbReference>
<dbReference type="GO" id="GO:0033617">
    <property type="term" value="P:mitochondrial respiratory chain complex IV assembly"/>
    <property type="evidence" value="ECO:0007669"/>
    <property type="project" value="TreeGrafter"/>
</dbReference>